<keyword evidence="5 11" id="KW-0378">Hydrolase</keyword>
<dbReference type="CDD" id="cd08662">
    <property type="entry name" value="M13"/>
    <property type="match status" value="1"/>
</dbReference>
<keyword evidence="7" id="KW-0482">Metalloprotease</keyword>
<evidence type="ECO:0000256" key="3">
    <source>
        <dbReference type="ARBA" id="ARBA00022670"/>
    </source>
</evidence>
<dbReference type="InterPro" id="IPR024079">
    <property type="entry name" value="MetalloPept_cat_dom_sf"/>
</dbReference>
<accession>F4KL59</accession>
<dbReference type="EC" id="3.4.24.71" evidence="11"/>
<feature type="chain" id="PRO_5003315752" evidence="8">
    <location>
        <begin position="21"/>
        <end position="682"/>
    </location>
</feature>
<name>F4KL59_PORAD</name>
<dbReference type="InterPro" id="IPR000718">
    <property type="entry name" value="Peptidase_M13"/>
</dbReference>
<keyword evidence="6" id="KW-0862">Zinc</keyword>
<sequence>MNNCKLLVAALCAASITFSACNKKQENQTNEEIVPAINLADMDTLVRPQDDFYHYVNGGWIKANPLKPAYSRFGTFDVLRDRSLEQIHGIVDELAKGSYKAGTNEYRVSVLYKQAIDSVKRNELGAQPILDELKAIEAIDSKEALVDFAAQQDNKGDATFFGTYVMADAENSDMNIFNLNQTGLALGNKEYYTDPKNAEIIKAYNQYIERIAQLAGYSAEDAQRIAKNNIAISNVLADMCYSQTQLRDVARNFNKVEVKKFVADNPGFDWARYIEGRKLQTLESWNAGQLDFFKKFSKWFPTADLQALKDYVLAQTIDGYASYLSDDFVQASFDFYSTTLSGVKEMHPRWRRAVNLLNGTLGEALGEVYVKKYFPAEAKERMETMISNLQAALKDRISQLGWMSDETKQKAIEKLSKFTVKIGYPDKWKDYSKLNISEDKSFVENLRSAIQFEHDFNMSELGQPVDRSRWLMNPQDVNAYYMPSTNEICFPAGILQPPFFNINADDAVNYGAIGVVIGHEMTHGFDDQGSEFDAVGNMHNWWTEADKNNFKSSTERLAQQFSQIKINDNLNADGHLTLGENIADQGGLLVSYLALQKQLEGKTVEKIDGFTPAQRFFIGYARVWGQNITPEEEIRLTKIDPHSLGIYRVNQALKNIDAFYEAFNIQPGDPMYIAPEERVVVW</sequence>
<dbReference type="Pfam" id="PF01431">
    <property type="entry name" value="Peptidase_M13"/>
    <property type="match status" value="1"/>
</dbReference>
<protein>
    <submittedName>
        <fullName evidence="11">Endothelin-converting enzyme 1</fullName>
        <ecNumber evidence="11">3.4.24.71</ecNumber>
    </submittedName>
</protein>
<dbReference type="PROSITE" id="PS51885">
    <property type="entry name" value="NEPRILYSIN"/>
    <property type="match status" value="1"/>
</dbReference>
<dbReference type="GO" id="GO:0046872">
    <property type="term" value="F:metal ion binding"/>
    <property type="evidence" value="ECO:0007669"/>
    <property type="project" value="UniProtKB-KW"/>
</dbReference>
<dbReference type="Pfam" id="PF05649">
    <property type="entry name" value="Peptidase_M13_N"/>
    <property type="match status" value="1"/>
</dbReference>
<dbReference type="GO" id="GO:0004222">
    <property type="term" value="F:metalloendopeptidase activity"/>
    <property type="evidence" value="ECO:0007669"/>
    <property type="project" value="UniProtKB-EC"/>
</dbReference>
<feature type="signal peptide" evidence="8">
    <location>
        <begin position="1"/>
        <end position="20"/>
    </location>
</feature>
<proteinExistence type="inferred from homology"/>
<evidence type="ECO:0000259" key="9">
    <source>
        <dbReference type="Pfam" id="PF01431"/>
    </source>
</evidence>
<dbReference type="HOGENOM" id="CLU_006187_7_2_10"/>
<evidence type="ECO:0000256" key="8">
    <source>
        <dbReference type="SAM" id="SignalP"/>
    </source>
</evidence>
<dbReference type="SUPFAM" id="SSF55486">
    <property type="entry name" value="Metalloproteases ('zincins'), catalytic domain"/>
    <property type="match status" value="1"/>
</dbReference>
<dbReference type="EMBL" id="CP002689">
    <property type="protein sequence ID" value="AEE12033.1"/>
    <property type="molecule type" value="Genomic_DNA"/>
</dbReference>
<dbReference type="eggNOG" id="COG3590">
    <property type="taxonomic scope" value="Bacteria"/>
</dbReference>
<keyword evidence="12" id="KW-1185">Reference proteome</keyword>
<keyword evidence="3" id="KW-0645">Protease</keyword>
<evidence type="ECO:0000313" key="12">
    <source>
        <dbReference type="Proteomes" id="UP000006545"/>
    </source>
</evidence>
<evidence type="ECO:0000259" key="10">
    <source>
        <dbReference type="Pfam" id="PF05649"/>
    </source>
</evidence>
<evidence type="ECO:0000256" key="1">
    <source>
        <dbReference type="ARBA" id="ARBA00001947"/>
    </source>
</evidence>
<dbReference type="PANTHER" id="PTHR11733:SF167">
    <property type="entry name" value="FI17812P1-RELATED"/>
    <property type="match status" value="1"/>
</dbReference>
<keyword evidence="4" id="KW-0479">Metal-binding</keyword>
<dbReference type="GO" id="GO:0016485">
    <property type="term" value="P:protein processing"/>
    <property type="evidence" value="ECO:0007669"/>
    <property type="project" value="TreeGrafter"/>
</dbReference>
<dbReference type="STRING" id="879243.Poras_0079"/>
<dbReference type="RefSeq" id="WP_013759750.1">
    <property type="nucleotide sequence ID" value="NC_015501.1"/>
</dbReference>
<feature type="domain" description="Peptidase M13 C-terminal" evidence="9">
    <location>
        <begin position="478"/>
        <end position="679"/>
    </location>
</feature>
<dbReference type="KEGG" id="pah:Poras_0079"/>
<evidence type="ECO:0000256" key="6">
    <source>
        <dbReference type="ARBA" id="ARBA00022833"/>
    </source>
</evidence>
<dbReference type="MEROPS" id="M13.009"/>
<evidence type="ECO:0000256" key="4">
    <source>
        <dbReference type="ARBA" id="ARBA00022723"/>
    </source>
</evidence>
<evidence type="ECO:0000256" key="2">
    <source>
        <dbReference type="ARBA" id="ARBA00007357"/>
    </source>
</evidence>
<evidence type="ECO:0000256" key="7">
    <source>
        <dbReference type="ARBA" id="ARBA00023049"/>
    </source>
</evidence>
<gene>
    <name evidence="11" type="ordered locus">Poras_0079</name>
</gene>
<evidence type="ECO:0000313" key="11">
    <source>
        <dbReference type="EMBL" id="AEE12033.1"/>
    </source>
</evidence>
<dbReference type="PROSITE" id="PS51257">
    <property type="entry name" value="PROKAR_LIPOPROTEIN"/>
    <property type="match status" value="1"/>
</dbReference>
<organism evidence="11 12">
    <name type="scientific">Porphyromonas asaccharolytica (strain ATCC 25260 / DSM 20707 / BCRC 10618 / CCUG 7834 / JCM 6326 / LMG 13178 / VPI 4198 / B440)</name>
    <name type="common">Bacteroides asaccharolyticus</name>
    <dbReference type="NCBI Taxonomy" id="879243"/>
    <lineage>
        <taxon>Bacteria</taxon>
        <taxon>Pseudomonadati</taxon>
        <taxon>Bacteroidota</taxon>
        <taxon>Bacteroidia</taxon>
        <taxon>Bacteroidales</taxon>
        <taxon>Porphyromonadaceae</taxon>
        <taxon>Porphyromonas</taxon>
    </lineage>
</organism>
<feature type="domain" description="Peptidase M13 N-terminal" evidence="10">
    <location>
        <begin position="48"/>
        <end position="425"/>
    </location>
</feature>
<dbReference type="Proteomes" id="UP000006545">
    <property type="component" value="Chromosome"/>
</dbReference>
<dbReference type="Gene3D" id="3.40.390.10">
    <property type="entry name" value="Collagenase (Catalytic Domain)"/>
    <property type="match status" value="1"/>
</dbReference>
<dbReference type="InterPro" id="IPR042089">
    <property type="entry name" value="Peptidase_M13_dom_2"/>
</dbReference>
<evidence type="ECO:0000256" key="5">
    <source>
        <dbReference type="ARBA" id="ARBA00022801"/>
    </source>
</evidence>
<comment type="similarity">
    <text evidence="2">Belongs to the peptidase M13 family.</text>
</comment>
<comment type="cofactor">
    <cofactor evidence="1">
        <name>Zn(2+)</name>
        <dbReference type="ChEBI" id="CHEBI:29105"/>
    </cofactor>
</comment>
<reference evidence="12" key="1">
    <citation type="submission" date="2011-04" db="EMBL/GenBank/DDBJ databases">
        <title>The complete genome of Porphyromonas asaccharolytica DSM 20707.</title>
        <authorList>
            <person name="Lucas S."/>
            <person name="Han J."/>
            <person name="Lapidus A."/>
            <person name="Bruce D."/>
            <person name="Goodwin L."/>
            <person name="Pitluck S."/>
            <person name="Peters L."/>
            <person name="Kyrpides N."/>
            <person name="Mavromatis K."/>
            <person name="Ivanova N."/>
            <person name="Ovchinnikova G."/>
            <person name="Pagani I."/>
            <person name="Lu M."/>
            <person name="Detter J.C."/>
            <person name="Tapia R."/>
            <person name="Han C."/>
            <person name="Land M."/>
            <person name="Hauser L."/>
            <person name="Markowitz V."/>
            <person name="Cheng J.-F."/>
            <person name="Hugenholtz P."/>
            <person name="Woyke T."/>
            <person name="Wu D."/>
            <person name="Gronow S."/>
            <person name="Wellnitz S."/>
            <person name="Brambilla E."/>
            <person name="Klenk H.-P."/>
            <person name="Eisen J.A."/>
        </authorList>
    </citation>
    <scope>NUCLEOTIDE SEQUENCE [LARGE SCALE GENOMIC DNA]</scope>
    <source>
        <strain evidence="12">ATCC 25260 / DSM 20707 / VPI 4198</strain>
    </source>
</reference>
<dbReference type="PRINTS" id="PR00786">
    <property type="entry name" value="NEPRILYSIN"/>
</dbReference>
<dbReference type="PANTHER" id="PTHR11733">
    <property type="entry name" value="ZINC METALLOPROTEASE FAMILY M13 NEPRILYSIN-RELATED"/>
    <property type="match status" value="1"/>
</dbReference>
<dbReference type="Gene3D" id="1.10.1380.10">
    <property type="entry name" value="Neutral endopeptidase , domain2"/>
    <property type="match status" value="1"/>
</dbReference>
<dbReference type="OrthoDB" id="9775677at2"/>
<dbReference type="InterPro" id="IPR008753">
    <property type="entry name" value="Peptidase_M13_N"/>
</dbReference>
<dbReference type="AlphaFoldDB" id="F4KL59"/>
<dbReference type="GO" id="GO:0005886">
    <property type="term" value="C:plasma membrane"/>
    <property type="evidence" value="ECO:0007669"/>
    <property type="project" value="TreeGrafter"/>
</dbReference>
<keyword evidence="8" id="KW-0732">Signal</keyword>
<dbReference type="InterPro" id="IPR018497">
    <property type="entry name" value="Peptidase_M13_C"/>
</dbReference>